<protein>
    <submittedName>
        <fullName evidence="8">Transcriptional regulatory protein SDS3</fullName>
    </submittedName>
</protein>
<evidence type="ECO:0000256" key="1">
    <source>
        <dbReference type="ARBA" id="ARBA00004123"/>
    </source>
</evidence>
<dbReference type="AlphaFoldDB" id="A0A367XYU3"/>
<feature type="compositionally biased region" description="Gly residues" evidence="7">
    <location>
        <begin position="222"/>
        <end position="231"/>
    </location>
</feature>
<dbReference type="InterPro" id="IPR013907">
    <property type="entry name" value="Sds3"/>
</dbReference>
<accession>A0A367XYU3</accession>
<dbReference type="GO" id="GO:0010468">
    <property type="term" value="P:regulation of gene expression"/>
    <property type="evidence" value="ECO:0007669"/>
    <property type="project" value="UniProtKB-ARBA"/>
</dbReference>
<dbReference type="EMBL" id="QLNQ01000027">
    <property type="protein sequence ID" value="RCK58796.1"/>
    <property type="molecule type" value="Genomic_DNA"/>
</dbReference>
<dbReference type="STRING" id="5486.A0A367XYU3"/>
<name>A0A367XYU3_9ASCO</name>
<gene>
    <name evidence="8" type="primary">SDS3_0</name>
    <name evidence="8" type="ORF">Cantr_07728</name>
</gene>
<feature type="region of interest" description="Disordered" evidence="7">
    <location>
        <begin position="214"/>
        <end position="299"/>
    </location>
</feature>
<reference evidence="8 9" key="1">
    <citation type="submission" date="2018-06" db="EMBL/GenBank/DDBJ databases">
        <title>Whole genome sequencing of Candida tropicalis (genome annotated by CSBL at Korea University).</title>
        <authorList>
            <person name="Ahn J."/>
        </authorList>
    </citation>
    <scope>NUCLEOTIDE SEQUENCE [LARGE SCALE GENOMIC DNA]</scope>
    <source>
        <strain evidence="8 9">ATCC 20962</strain>
    </source>
</reference>
<evidence type="ECO:0000256" key="7">
    <source>
        <dbReference type="SAM" id="MobiDB-lite"/>
    </source>
</evidence>
<dbReference type="PANTHER" id="PTHR21964">
    <property type="entry name" value="BREAST CANCER METASTASIS-SUPPRESSOR 1"/>
    <property type="match status" value="1"/>
</dbReference>
<comment type="subcellular location">
    <subcellularLocation>
        <location evidence="1">Nucleus</location>
    </subcellularLocation>
</comment>
<feature type="compositionally biased region" description="Low complexity" evidence="7">
    <location>
        <begin position="264"/>
        <end position="283"/>
    </location>
</feature>
<evidence type="ECO:0000313" key="9">
    <source>
        <dbReference type="Proteomes" id="UP000253472"/>
    </source>
</evidence>
<keyword evidence="9" id="KW-1185">Reference proteome</keyword>
<dbReference type="SMART" id="SM01401">
    <property type="entry name" value="Sds3"/>
    <property type="match status" value="1"/>
</dbReference>
<feature type="coiled-coil region" evidence="6">
    <location>
        <begin position="125"/>
        <end position="164"/>
    </location>
</feature>
<feature type="compositionally biased region" description="Polar residues" evidence="7">
    <location>
        <begin position="233"/>
        <end position="243"/>
    </location>
</feature>
<evidence type="ECO:0000256" key="4">
    <source>
        <dbReference type="ARBA" id="ARBA00023163"/>
    </source>
</evidence>
<keyword evidence="4" id="KW-0804">Transcription</keyword>
<organism evidence="8 9">
    <name type="scientific">Candida viswanathii</name>
    <dbReference type="NCBI Taxonomy" id="5486"/>
    <lineage>
        <taxon>Eukaryota</taxon>
        <taxon>Fungi</taxon>
        <taxon>Dikarya</taxon>
        <taxon>Ascomycota</taxon>
        <taxon>Saccharomycotina</taxon>
        <taxon>Pichiomycetes</taxon>
        <taxon>Debaryomycetaceae</taxon>
        <taxon>Candida/Lodderomyces clade</taxon>
        <taxon>Candida</taxon>
    </lineage>
</organism>
<evidence type="ECO:0000256" key="6">
    <source>
        <dbReference type="SAM" id="Coils"/>
    </source>
</evidence>
<evidence type="ECO:0000256" key="3">
    <source>
        <dbReference type="ARBA" id="ARBA00023015"/>
    </source>
</evidence>
<keyword evidence="5" id="KW-0539">Nucleus</keyword>
<proteinExistence type="predicted"/>
<keyword evidence="2" id="KW-0678">Repressor</keyword>
<keyword evidence="6" id="KW-0175">Coiled coil</keyword>
<dbReference type="Pfam" id="PF08598">
    <property type="entry name" value="Sds3"/>
    <property type="match status" value="1"/>
</dbReference>
<sequence length="369" mass="41175">MEDPRKNGTIPDGMLLSFSAVDAAGSSHRESVPMNTNKALPATLSKRDKKRSNIAGRLNKLELTFRNDRDIFYRNLLHELQNKLATLQQGTNEEFLGRKIRLEEVRDYELTKLRLWEEYQVKRIESEYQEDLDRAKEQHDKMIKLIKEKLYDKLQQQIKHLKEDKFLVNLVNGRSWNNPDDPSNQAFNAVALAELGTNDRRSLRKRELTGRFTVGEAAELSDGGGGTGAGSGENVSSHNNGGYSSAGKRRRVYATRYSSNDELSSGTTSGVVVNNSNSNSHSSAQRANGGTTSGYESNLSDKDYDTLNTLIMQNEDGGVSLSLVTKNGATSNKVQTRNSHKHFVGPQGLKPEELNEDLSLLRNAIVKKD</sequence>
<comment type="caution">
    <text evidence="8">The sequence shown here is derived from an EMBL/GenBank/DDBJ whole genome shotgun (WGS) entry which is preliminary data.</text>
</comment>
<keyword evidence="3" id="KW-0805">Transcription regulation</keyword>
<dbReference type="GO" id="GO:0005654">
    <property type="term" value="C:nucleoplasm"/>
    <property type="evidence" value="ECO:0007669"/>
    <property type="project" value="UniProtKB-ARBA"/>
</dbReference>
<feature type="compositionally biased region" description="Polar residues" evidence="7">
    <location>
        <begin position="284"/>
        <end position="298"/>
    </location>
</feature>
<evidence type="ECO:0000313" key="8">
    <source>
        <dbReference type="EMBL" id="RCK58796.1"/>
    </source>
</evidence>
<dbReference type="Proteomes" id="UP000253472">
    <property type="component" value="Unassembled WGS sequence"/>
</dbReference>
<evidence type="ECO:0000256" key="5">
    <source>
        <dbReference type="ARBA" id="ARBA00023242"/>
    </source>
</evidence>
<evidence type="ECO:0000256" key="2">
    <source>
        <dbReference type="ARBA" id="ARBA00022491"/>
    </source>
</evidence>
<dbReference type="OrthoDB" id="70376at2759"/>